<feature type="non-terminal residue" evidence="1">
    <location>
        <position position="1"/>
    </location>
</feature>
<dbReference type="EMBL" id="LLXJ01004879">
    <property type="protein sequence ID" value="PKB95344.1"/>
    <property type="molecule type" value="Genomic_DNA"/>
</dbReference>
<organism evidence="1 2">
    <name type="scientific">Rhizophagus irregularis</name>
    <dbReference type="NCBI Taxonomy" id="588596"/>
    <lineage>
        <taxon>Eukaryota</taxon>
        <taxon>Fungi</taxon>
        <taxon>Fungi incertae sedis</taxon>
        <taxon>Mucoromycota</taxon>
        <taxon>Glomeromycotina</taxon>
        <taxon>Glomeromycetes</taxon>
        <taxon>Glomerales</taxon>
        <taxon>Glomeraceae</taxon>
        <taxon>Rhizophagus</taxon>
    </lineage>
</organism>
<protein>
    <submittedName>
        <fullName evidence="1">Uncharacterized protein</fullName>
    </submittedName>
</protein>
<reference evidence="1 2" key="2">
    <citation type="submission" date="2017-09" db="EMBL/GenBank/DDBJ databases">
        <title>Extensive intraspecific genome diversity in a model arbuscular mycorrhizal fungus.</title>
        <authorList>
            <person name="Chen E.C."/>
            <person name="Morin E."/>
            <person name="Beaudet D."/>
            <person name="Noel J."/>
            <person name="Ndikumana S."/>
            <person name="Charron P."/>
            <person name="St-Onge C."/>
            <person name="Giorgi J."/>
            <person name="Grigoriev I.V."/>
            <person name="Roux C."/>
            <person name="Martin F.M."/>
            <person name="Corradi N."/>
        </authorList>
    </citation>
    <scope>NUCLEOTIDE SEQUENCE [LARGE SCALE GENOMIC DNA]</scope>
    <source>
        <strain evidence="1 2">A5</strain>
    </source>
</reference>
<proteinExistence type="predicted"/>
<accession>A0A2I1FMS7</accession>
<comment type="caution">
    <text evidence="1">The sequence shown here is derived from an EMBL/GenBank/DDBJ whole genome shotgun (WGS) entry which is preliminary data.</text>
</comment>
<dbReference type="Proteomes" id="UP000232722">
    <property type="component" value="Unassembled WGS sequence"/>
</dbReference>
<sequence length="323" mass="38682">INFNNQKYKWRIELENDFKLDKLDKLSVYSDKEEFLCSKDLGIKFTTLNWKILNNNALAIRYSGYSDYSIKIYEYDISNKKIEIKYYYKKSVELNGKDFSGPILPIMSDIEKKDLIKIVDSIIEDDRCFARYGPTLLPILIKSTDLNLTHYIEVIYNKCIKLVKEDPKGKLKFLNIITSSMNDLYEKYPDYITKFNSEMFMILDPSNERIVDGEYSHFYAFSHEEFYSNWNGEAIIRFKWNKFGRAYYIIIWLLFTVFLVCFTIASYPTNSITREIRIKLYQTSTAFGFFHLIHELRQFIQKPDKYFFSHMNLFGKRIFKFIL</sequence>
<evidence type="ECO:0000313" key="1">
    <source>
        <dbReference type="EMBL" id="PKB95344.1"/>
    </source>
</evidence>
<gene>
    <name evidence="1" type="ORF">RhiirA5_436889</name>
</gene>
<evidence type="ECO:0000313" key="2">
    <source>
        <dbReference type="Proteomes" id="UP000232722"/>
    </source>
</evidence>
<name>A0A2I1FMS7_9GLOM</name>
<dbReference type="AlphaFoldDB" id="A0A2I1FMS7"/>
<dbReference type="OrthoDB" id="2443438at2759"/>
<reference evidence="1 2" key="1">
    <citation type="submission" date="2016-04" db="EMBL/GenBank/DDBJ databases">
        <title>Genome analyses suggest a sexual origin of heterokaryosis in a supposedly ancient asexual fungus.</title>
        <authorList>
            <person name="Ropars J."/>
            <person name="Sedzielewska K."/>
            <person name="Noel J."/>
            <person name="Charron P."/>
            <person name="Farinelli L."/>
            <person name="Marton T."/>
            <person name="Kruger M."/>
            <person name="Pelin A."/>
            <person name="Brachmann A."/>
            <person name="Corradi N."/>
        </authorList>
    </citation>
    <scope>NUCLEOTIDE SEQUENCE [LARGE SCALE GENOMIC DNA]</scope>
    <source>
        <strain evidence="1 2">A5</strain>
    </source>
</reference>
<dbReference type="VEuPathDB" id="FungiDB:FUN_017947"/>